<evidence type="ECO:0000256" key="1">
    <source>
        <dbReference type="SAM" id="MobiDB-lite"/>
    </source>
</evidence>
<dbReference type="AlphaFoldDB" id="A0A6B0U9A2"/>
<proteinExistence type="predicted"/>
<organism evidence="2">
    <name type="scientific">Ixodes ricinus</name>
    <name type="common">Common tick</name>
    <name type="synonym">Acarus ricinus</name>
    <dbReference type="NCBI Taxonomy" id="34613"/>
    <lineage>
        <taxon>Eukaryota</taxon>
        <taxon>Metazoa</taxon>
        <taxon>Ecdysozoa</taxon>
        <taxon>Arthropoda</taxon>
        <taxon>Chelicerata</taxon>
        <taxon>Arachnida</taxon>
        <taxon>Acari</taxon>
        <taxon>Parasitiformes</taxon>
        <taxon>Ixodida</taxon>
        <taxon>Ixodoidea</taxon>
        <taxon>Ixodidae</taxon>
        <taxon>Ixodinae</taxon>
        <taxon>Ixodes</taxon>
    </lineage>
</organism>
<evidence type="ECO:0000313" key="2">
    <source>
        <dbReference type="EMBL" id="MXU89139.1"/>
    </source>
</evidence>
<reference evidence="2" key="1">
    <citation type="submission" date="2019-12" db="EMBL/GenBank/DDBJ databases">
        <title>An insight into the sialome of adult female Ixodes ricinus ticks feeding for 6 days.</title>
        <authorList>
            <person name="Perner J."/>
            <person name="Ribeiro J.M.C."/>
        </authorList>
    </citation>
    <scope>NUCLEOTIDE SEQUENCE</scope>
    <source>
        <strain evidence="2">Semi-engorged</strain>
        <tissue evidence="2">Salivary glands</tissue>
    </source>
</reference>
<dbReference type="EMBL" id="GIFC01007056">
    <property type="protein sequence ID" value="MXU89139.1"/>
    <property type="molecule type" value="Transcribed_RNA"/>
</dbReference>
<protein>
    <submittedName>
        <fullName evidence="2">Putative secreted protein</fullName>
    </submittedName>
</protein>
<feature type="region of interest" description="Disordered" evidence="1">
    <location>
        <begin position="65"/>
        <end position="88"/>
    </location>
</feature>
<name>A0A6B0U9A2_IXORI</name>
<accession>A0A6B0U9A2</accession>
<feature type="compositionally biased region" description="Low complexity" evidence="1">
    <location>
        <begin position="65"/>
        <end position="80"/>
    </location>
</feature>
<sequence>MAASWRRCMPVATLVATGARGGSASRLGSRCCLQAASSWSVPFLGFPREAHQAIKLPRASFSLLRGGSRDSPGSPGAAPSTFGLSPAPVPWVTLRNTSSRLVSEMP</sequence>